<evidence type="ECO:0000256" key="2">
    <source>
        <dbReference type="ARBA" id="ARBA00008573"/>
    </source>
</evidence>
<feature type="transmembrane region" description="Helical" evidence="6">
    <location>
        <begin position="124"/>
        <end position="144"/>
    </location>
</feature>
<comment type="similarity">
    <text evidence="2 6">Belongs to the DP1 family.</text>
</comment>
<evidence type="ECO:0000256" key="1">
    <source>
        <dbReference type="ARBA" id="ARBA00004141"/>
    </source>
</evidence>
<protein>
    <recommendedName>
        <fullName evidence="6">Protein YOP1</fullName>
    </recommendedName>
</protein>
<keyword evidence="5 6" id="KW-0472">Membrane</keyword>
<keyword evidence="4 6" id="KW-1133">Transmembrane helix</keyword>
<organism evidence="7 8">
    <name type="scientific">Polyrhizophydium stewartii</name>
    <dbReference type="NCBI Taxonomy" id="2732419"/>
    <lineage>
        <taxon>Eukaryota</taxon>
        <taxon>Fungi</taxon>
        <taxon>Fungi incertae sedis</taxon>
        <taxon>Chytridiomycota</taxon>
        <taxon>Chytridiomycota incertae sedis</taxon>
        <taxon>Chytridiomycetes</taxon>
        <taxon>Rhizophydiales</taxon>
        <taxon>Rhizophydiales incertae sedis</taxon>
        <taxon>Polyrhizophydium</taxon>
    </lineage>
</organism>
<proteinExistence type="inferred from homology"/>
<comment type="caution">
    <text evidence="6">Lacks conserved residue(s) required for the propagation of feature annotation.</text>
</comment>
<evidence type="ECO:0000256" key="5">
    <source>
        <dbReference type="ARBA" id="ARBA00023136"/>
    </source>
</evidence>
<evidence type="ECO:0000256" key="6">
    <source>
        <dbReference type="RuleBase" id="RU362006"/>
    </source>
</evidence>
<keyword evidence="8" id="KW-1185">Reference proteome</keyword>
<dbReference type="Proteomes" id="UP001527925">
    <property type="component" value="Unassembled WGS sequence"/>
</dbReference>
<gene>
    <name evidence="7" type="ORF">HK105_203629</name>
</gene>
<dbReference type="EMBL" id="JADGIZ020000014">
    <property type="protein sequence ID" value="KAL2916850.1"/>
    <property type="molecule type" value="Genomic_DNA"/>
</dbReference>
<evidence type="ECO:0000256" key="4">
    <source>
        <dbReference type="ARBA" id="ARBA00022989"/>
    </source>
</evidence>
<evidence type="ECO:0000313" key="7">
    <source>
        <dbReference type="EMBL" id="KAL2916850.1"/>
    </source>
</evidence>
<dbReference type="PANTHER" id="PTHR12300">
    <property type="entry name" value="HVA22-LIKE PROTEINS"/>
    <property type="match status" value="1"/>
</dbReference>
<dbReference type="PANTHER" id="PTHR12300:SF161">
    <property type="entry name" value="RECEPTOR EXPRESSION-ENHANCING PROTEIN"/>
    <property type="match status" value="1"/>
</dbReference>
<evidence type="ECO:0000256" key="3">
    <source>
        <dbReference type="ARBA" id="ARBA00022692"/>
    </source>
</evidence>
<reference evidence="7 8" key="1">
    <citation type="submission" date="2023-09" db="EMBL/GenBank/DDBJ databases">
        <title>Pangenome analysis of Batrachochytrium dendrobatidis and related Chytrids.</title>
        <authorList>
            <person name="Yacoub M.N."/>
            <person name="Stajich J.E."/>
            <person name="James T.Y."/>
        </authorList>
    </citation>
    <scope>NUCLEOTIDE SEQUENCE [LARGE SCALE GENOMIC DNA]</scope>
    <source>
        <strain evidence="7 8">JEL0888</strain>
    </source>
</reference>
<comment type="caution">
    <text evidence="7">The sequence shown here is derived from an EMBL/GenBank/DDBJ whole genome shotgun (WGS) entry which is preliminary data.</text>
</comment>
<accession>A0ABR4NBE0</accession>
<feature type="transmembrane region" description="Helical" evidence="6">
    <location>
        <begin position="52"/>
        <end position="69"/>
    </location>
</feature>
<dbReference type="InterPro" id="IPR004345">
    <property type="entry name" value="TB2_DP1_HVA22"/>
</dbReference>
<keyword evidence="3 6" id="KW-0812">Transmembrane</keyword>
<name>A0ABR4NBE0_9FUNG</name>
<evidence type="ECO:0000313" key="8">
    <source>
        <dbReference type="Proteomes" id="UP001527925"/>
    </source>
</evidence>
<sequence>MAEVPLPAVTITTTNAKTISARWKGFTDSIEASLANIPPLVELEKAFKISKLHCVFLCVVTIVWAVLVIKNICGGPLTDLVGFSYPAYASIKSVDSGDKVKYTQWLAYWVVFGIFKTLENFHMMLLQMLPFYFFFKAMFLTWAMSKYSMGAYKLYHSLIKHWIPFLDRTFGSMLGGVMSEAIKASAEAAVKPPEPMILPPAPAPPVPRAGQITLTAPGTNFRATTSRWGYTTLGLRGR</sequence>
<dbReference type="Pfam" id="PF03134">
    <property type="entry name" value="TB2_DP1_HVA22"/>
    <property type="match status" value="1"/>
</dbReference>
<comment type="subcellular location">
    <subcellularLocation>
        <location evidence="1 6">Membrane</location>
        <topology evidence="1 6">Multi-pass membrane protein</topology>
    </subcellularLocation>
</comment>